<dbReference type="SUPFAM" id="SSF55486">
    <property type="entry name" value="Metalloproteases ('zincins'), catalytic domain"/>
    <property type="match status" value="1"/>
</dbReference>
<organism evidence="1 2">
    <name type="scientific">Candidatus Desantisbacteria bacterium CG_4_10_14_0_8_um_filter_48_22</name>
    <dbReference type="NCBI Taxonomy" id="1974543"/>
    <lineage>
        <taxon>Bacteria</taxon>
        <taxon>Candidatus Desantisiibacteriota</taxon>
    </lineage>
</organism>
<dbReference type="EMBL" id="PFMR01000293">
    <property type="protein sequence ID" value="PIZ14922.1"/>
    <property type="molecule type" value="Genomic_DNA"/>
</dbReference>
<reference evidence="2" key="1">
    <citation type="submission" date="2017-09" db="EMBL/GenBank/DDBJ databases">
        <title>Depth-based differentiation of microbial function through sediment-hosted aquifers and enrichment of novel symbionts in the deep terrestrial subsurface.</title>
        <authorList>
            <person name="Probst A.J."/>
            <person name="Ladd B."/>
            <person name="Jarett J.K."/>
            <person name="Geller-Mcgrath D.E."/>
            <person name="Sieber C.M.K."/>
            <person name="Emerson J.B."/>
            <person name="Anantharaman K."/>
            <person name="Thomas B.C."/>
            <person name="Malmstrom R."/>
            <person name="Stieglmeier M."/>
            <person name="Klingl A."/>
            <person name="Woyke T."/>
            <person name="Ryan C.M."/>
            <person name="Banfield J.F."/>
        </authorList>
    </citation>
    <scope>NUCLEOTIDE SEQUENCE [LARGE SCALE GENOMIC DNA]</scope>
</reference>
<sequence>MILRLGRWLSGHSNIGLILTNNDVTMHDVTLFKNMEREIFEQLLVEALKELPGKYRRKMDNVEIVVEDRPSPELLEERKIRPGGLLLGLYQGVPATKRGFFYTNVLPDKITVFRENIEKSAGAEENVKETLKKVLIHEIGHHFGLGEKDM</sequence>
<evidence type="ECO:0008006" key="3">
    <source>
        <dbReference type="Google" id="ProtNLM"/>
    </source>
</evidence>
<protein>
    <recommendedName>
        <fullName evidence="3">Metallopeptidase family protein</fullName>
    </recommendedName>
</protein>
<evidence type="ECO:0000313" key="2">
    <source>
        <dbReference type="Proteomes" id="UP000229307"/>
    </source>
</evidence>
<dbReference type="InterPro" id="IPR038555">
    <property type="entry name" value="Zincin_1_sf"/>
</dbReference>
<comment type="caution">
    <text evidence="1">The sequence shown here is derived from an EMBL/GenBank/DDBJ whole genome shotgun (WGS) entry which is preliminary data.</text>
</comment>
<dbReference type="AlphaFoldDB" id="A0A2M7S5W2"/>
<dbReference type="Pfam" id="PF06262">
    <property type="entry name" value="Zincin_1"/>
    <property type="match status" value="1"/>
</dbReference>
<gene>
    <name evidence="1" type="ORF">COY52_10740</name>
</gene>
<accession>A0A2M7S5W2</accession>
<proteinExistence type="predicted"/>
<dbReference type="CDD" id="cd12952">
    <property type="entry name" value="MMP_ACEL2062"/>
    <property type="match status" value="1"/>
</dbReference>
<name>A0A2M7S5W2_9BACT</name>
<dbReference type="InterPro" id="IPR010428">
    <property type="entry name" value="Zincin_1"/>
</dbReference>
<evidence type="ECO:0000313" key="1">
    <source>
        <dbReference type="EMBL" id="PIZ14922.1"/>
    </source>
</evidence>
<dbReference type="Proteomes" id="UP000229307">
    <property type="component" value="Unassembled WGS sequence"/>
</dbReference>
<dbReference type="Gene3D" id="3.30.2010.20">
    <property type="match status" value="1"/>
</dbReference>